<dbReference type="RefSeq" id="XP_001323869.1">
    <property type="nucleotide sequence ID" value="XM_001323834.1"/>
</dbReference>
<dbReference type="Proteomes" id="UP000001542">
    <property type="component" value="Unassembled WGS sequence"/>
</dbReference>
<dbReference type="Gene3D" id="3.80.10.10">
    <property type="entry name" value="Ribonuclease Inhibitor"/>
    <property type="match status" value="1"/>
</dbReference>
<sequence>MTVRFFTIQFNKFRIKVLTTTLFSHILEENIRLNSYTTSSSMITLDKASDFNNGTVISEYMTSNSITSLTIGGTIKTIPFTGGYEPFQVAKTITIDSSVVSIQDHAFQFSVNLEKVILNGVINTIPKFAFSHCEKLTSFDFDKISTIEFAAFEHCYSLVTIAL</sequence>
<dbReference type="SMR" id="A2E6Q2"/>
<evidence type="ECO:0000313" key="2">
    <source>
        <dbReference type="Proteomes" id="UP000001542"/>
    </source>
</evidence>
<dbReference type="InterPro" id="IPR032675">
    <property type="entry name" value="LRR_dom_sf"/>
</dbReference>
<dbReference type="VEuPathDB" id="TrichDB:TVAG_158730"/>
<accession>A2E6Q2</accession>
<gene>
    <name evidence="1" type="ORF">TVAG_158730</name>
</gene>
<protein>
    <recommendedName>
        <fullName evidence="3">Surface antigen BspA-like</fullName>
    </recommendedName>
</protein>
<dbReference type="InterPro" id="IPR026906">
    <property type="entry name" value="LRR_5"/>
</dbReference>
<keyword evidence="2" id="KW-1185">Reference proteome</keyword>
<proteinExistence type="predicted"/>
<dbReference type="VEuPathDB" id="TrichDB:TVAGG3_0779470"/>
<dbReference type="InParanoid" id="A2E6Q2"/>
<dbReference type="SUPFAM" id="SSF52058">
    <property type="entry name" value="L domain-like"/>
    <property type="match status" value="1"/>
</dbReference>
<dbReference type="KEGG" id="tva:4769600"/>
<dbReference type="Pfam" id="PF13306">
    <property type="entry name" value="LRR_5"/>
    <property type="match status" value="1"/>
</dbReference>
<dbReference type="AlphaFoldDB" id="A2E6Q2"/>
<dbReference type="EMBL" id="DS113315">
    <property type="protein sequence ID" value="EAY11646.1"/>
    <property type="molecule type" value="Genomic_DNA"/>
</dbReference>
<evidence type="ECO:0000313" key="1">
    <source>
        <dbReference type="EMBL" id="EAY11646.1"/>
    </source>
</evidence>
<reference evidence="1" key="2">
    <citation type="journal article" date="2007" name="Science">
        <title>Draft genome sequence of the sexually transmitted pathogen Trichomonas vaginalis.</title>
        <authorList>
            <person name="Carlton J.M."/>
            <person name="Hirt R.P."/>
            <person name="Silva J.C."/>
            <person name="Delcher A.L."/>
            <person name="Schatz M."/>
            <person name="Zhao Q."/>
            <person name="Wortman J.R."/>
            <person name="Bidwell S.L."/>
            <person name="Alsmark U.C.M."/>
            <person name="Besteiro S."/>
            <person name="Sicheritz-Ponten T."/>
            <person name="Noel C.J."/>
            <person name="Dacks J.B."/>
            <person name="Foster P.G."/>
            <person name="Simillion C."/>
            <person name="Van de Peer Y."/>
            <person name="Miranda-Saavedra D."/>
            <person name="Barton G.J."/>
            <person name="Westrop G.D."/>
            <person name="Mueller S."/>
            <person name="Dessi D."/>
            <person name="Fiori P.L."/>
            <person name="Ren Q."/>
            <person name="Paulsen I."/>
            <person name="Zhang H."/>
            <person name="Bastida-Corcuera F.D."/>
            <person name="Simoes-Barbosa A."/>
            <person name="Brown M.T."/>
            <person name="Hayes R.D."/>
            <person name="Mukherjee M."/>
            <person name="Okumura C.Y."/>
            <person name="Schneider R."/>
            <person name="Smith A.J."/>
            <person name="Vanacova S."/>
            <person name="Villalvazo M."/>
            <person name="Haas B.J."/>
            <person name="Pertea M."/>
            <person name="Feldblyum T.V."/>
            <person name="Utterback T.R."/>
            <person name="Shu C.L."/>
            <person name="Osoegawa K."/>
            <person name="de Jong P.J."/>
            <person name="Hrdy I."/>
            <person name="Horvathova L."/>
            <person name="Zubacova Z."/>
            <person name="Dolezal P."/>
            <person name="Malik S.B."/>
            <person name="Logsdon J.M. Jr."/>
            <person name="Henze K."/>
            <person name="Gupta A."/>
            <person name="Wang C.C."/>
            <person name="Dunne R.L."/>
            <person name="Upcroft J.A."/>
            <person name="Upcroft P."/>
            <person name="White O."/>
            <person name="Salzberg S.L."/>
            <person name="Tang P."/>
            <person name="Chiu C.-H."/>
            <person name="Lee Y.-S."/>
            <person name="Embley T.M."/>
            <person name="Coombs G.H."/>
            <person name="Mottram J.C."/>
            <person name="Tachezy J."/>
            <person name="Fraser-Liggett C.M."/>
            <person name="Johnson P.J."/>
        </authorList>
    </citation>
    <scope>NUCLEOTIDE SEQUENCE [LARGE SCALE GENOMIC DNA]</scope>
    <source>
        <strain evidence="1">G3</strain>
    </source>
</reference>
<organism evidence="1 2">
    <name type="scientific">Trichomonas vaginalis (strain ATCC PRA-98 / G3)</name>
    <dbReference type="NCBI Taxonomy" id="412133"/>
    <lineage>
        <taxon>Eukaryota</taxon>
        <taxon>Metamonada</taxon>
        <taxon>Parabasalia</taxon>
        <taxon>Trichomonadida</taxon>
        <taxon>Trichomonadidae</taxon>
        <taxon>Trichomonas</taxon>
    </lineage>
</organism>
<evidence type="ECO:0008006" key="3">
    <source>
        <dbReference type="Google" id="ProtNLM"/>
    </source>
</evidence>
<reference evidence="1" key="1">
    <citation type="submission" date="2006-10" db="EMBL/GenBank/DDBJ databases">
        <authorList>
            <person name="Amadeo P."/>
            <person name="Zhao Q."/>
            <person name="Wortman J."/>
            <person name="Fraser-Liggett C."/>
            <person name="Carlton J."/>
        </authorList>
    </citation>
    <scope>NUCLEOTIDE SEQUENCE</scope>
    <source>
        <strain evidence="1">G3</strain>
    </source>
</reference>
<name>A2E6Q2_TRIV3</name>